<keyword evidence="6" id="KW-0346">Stress response</keyword>
<evidence type="ECO:0000256" key="4">
    <source>
        <dbReference type="ARBA" id="ARBA00023125"/>
    </source>
</evidence>
<feature type="DNA-binding region" description="H-T-H motif" evidence="6">
    <location>
        <begin position="196"/>
        <end position="215"/>
    </location>
</feature>
<proteinExistence type="inferred from homology"/>
<dbReference type="HAMAP" id="MF_02064">
    <property type="entry name" value="Sigma70_SigI"/>
    <property type="match status" value="1"/>
</dbReference>
<evidence type="ECO:0000313" key="9">
    <source>
        <dbReference type="Proteomes" id="UP000198718"/>
    </source>
</evidence>
<reference evidence="8 9" key="1">
    <citation type="submission" date="2016-10" db="EMBL/GenBank/DDBJ databases">
        <authorList>
            <person name="de Groot N.N."/>
        </authorList>
    </citation>
    <scope>NUCLEOTIDE SEQUENCE [LARGE SCALE GENOMIC DNA]</scope>
    <source>
        <strain evidence="8 9">DSM 18346</strain>
    </source>
</reference>
<feature type="short sequence motif" description="Polymerase core binding" evidence="6">
    <location>
        <begin position="58"/>
        <end position="71"/>
    </location>
</feature>
<keyword evidence="2 6" id="KW-0805">Transcription regulation</keyword>
<organism evidence="8 9">
    <name type="scientific">Natronincola ferrireducens</name>
    <dbReference type="NCBI Taxonomy" id="393762"/>
    <lineage>
        <taxon>Bacteria</taxon>
        <taxon>Bacillati</taxon>
        <taxon>Bacillota</taxon>
        <taxon>Clostridia</taxon>
        <taxon>Peptostreptococcales</taxon>
        <taxon>Natronincolaceae</taxon>
        <taxon>Natronincola</taxon>
    </lineage>
</organism>
<dbReference type="InterPro" id="IPR007627">
    <property type="entry name" value="RNA_pol_sigma70_r2"/>
</dbReference>
<gene>
    <name evidence="6" type="primary">sigI</name>
    <name evidence="8" type="ORF">SAMN05660472_02259</name>
</gene>
<dbReference type="GO" id="GO:0016987">
    <property type="term" value="F:sigma factor activity"/>
    <property type="evidence" value="ECO:0007669"/>
    <property type="project" value="UniProtKB-UniRule"/>
</dbReference>
<dbReference type="GO" id="GO:0003677">
    <property type="term" value="F:DNA binding"/>
    <property type="evidence" value="ECO:0007669"/>
    <property type="project" value="UniProtKB-UniRule"/>
</dbReference>
<keyword evidence="3 6" id="KW-0731">Sigma factor</keyword>
<dbReference type="RefSeq" id="WP_090553796.1">
    <property type="nucleotide sequence ID" value="NZ_FNFP01000005.1"/>
</dbReference>
<dbReference type="InterPro" id="IPR014244">
    <property type="entry name" value="RNA_pol_sigma-I"/>
</dbReference>
<dbReference type="NCBIfam" id="TIGR02937">
    <property type="entry name" value="sigma70-ECF"/>
    <property type="match status" value="1"/>
</dbReference>
<comment type="subcellular location">
    <subcellularLocation>
        <location evidence="6">Cytoplasm</location>
    </subcellularLocation>
</comment>
<evidence type="ECO:0000256" key="3">
    <source>
        <dbReference type="ARBA" id="ARBA00023082"/>
    </source>
</evidence>
<dbReference type="NCBIfam" id="TIGR02895">
    <property type="entry name" value="spore_sigI"/>
    <property type="match status" value="1"/>
</dbReference>
<evidence type="ECO:0000259" key="7">
    <source>
        <dbReference type="Pfam" id="PF04542"/>
    </source>
</evidence>
<dbReference type="PIRSF" id="PIRSF038953">
    <property type="entry name" value="SigI"/>
    <property type="match status" value="1"/>
</dbReference>
<dbReference type="AlphaFoldDB" id="A0A1G9FV50"/>
<dbReference type="Gene3D" id="1.10.1740.10">
    <property type="match status" value="1"/>
</dbReference>
<comment type="similarity">
    <text evidence="6">Belongs to the sigma-70 factor family. SigI subfamily.</text>
</comment>
<comment type="subunit">
    <text evidence="6">Interacts with RsgI.</text>
</comment>
<accession>A0A1G9FV50</accession>
<name>A0A1G9FV50_9FIRM</name>
<dbReference type="GO" id="GO:0005737">
    <property type="term" value="C:cytoplasm"/>
    <property type="evidence" value="ECO:0007669"/>
    <property type="project" value="UniProtKB-SubCell"/>
</dbReference>
<dbReference type="STRING" id="393762.SAMN05660472_02259"/>
<evidence type="ECO:0000256" key="6">
    <source>
        <dbReference type="HAMAP-Rule" id="MF_02064"/>
    </source>
</evidence>
<dbReference type="InterPro" id="IPR014284">
    <property type="entry name" value="RNA_pol_sigma-70_dom"/>
</dbReference>
<sequence length="246" mass="28519">MPKLLNFFKKKRTIEERVKKIQQGDGEEKERLIKEYIPFIMKTLSNQLNRYVDMENDDVFSIGLMAFNESIDKYEEGKGNFLTFASVVIKNRVIDQLRKESKISEKIVITQFTNEDDEEYEGTVGAVEGFEAQIELKADLADLINKMKAFDVSLDDLIKEAPKHKKTRATAIKIGRYIYMTPNLKEKFLKTKTLPITEITKVLHISKKVIQGSRKFIIAVILILESDLDTLKEYLWTTEGREQNDV</sequence>
<keyword evidence="4 6" id="KW-0238">DNA-binding</keyword>
<comment type="function">
    <text evidence="6">Sigma factors are initiation factors that promote the attachment of RNA polymerase to specific initiation sites and are then released.</text>
</comment>
<evidence type="ECO:0000256" key="2">
    <source>
        <dbReference type="ARBA" id="ARBA00023015"/>
    </source>
</evidence>
<feature type="domain" description="RNA polymerase sigma-70 region 2" evidence="7">
    <location>
        <begin position="32"/>
        <end position="102"/>
    </location>
</feature>
<keyword evidence="5 6" id="KW-0804">Transcription</keyword>
<evidence type="ECO:0000256" key="1">
    <source>
        <dbReference type="ARBA" id="ARBA00022490"/>
    </source>
</evidence>
<dbReference type="EMBL" id="FNFP01000005">
    <property type="protein sequence ID" value="SDK92238.1"/>
    <property type="molecule type" value="Genomic_DNA"/>
</dbReference>
<dbReference type="InterPro" id="IPR013325">
    <property type="entry name" value="RNA_pol_sigma_r2"/>
</dbReference>
<evidence type="ECO:0000256" key="5">
    <source>
        <dbReference type="ARBA" id="ARBA00023163"/>
    </source>
</evidence>
<dbReference type="Pfam" id="PF04542">
    <property type="entry name" value="Sigma70_r2"/>
    <property type="match status" value="1"/>
</dbReference>
<evidence type="ECO:0000313" key="8">
    <source>
        <dbReference type="EMBL" id="SDK92238.1"/>
    </source>
</evidence>
<dbReference type="Proteomes" id="UP000198718">
    <property type="component" value="Unassembled WGS sequence"/>
</dbReference>
<comment type="activity regulation">
    <text evidence="6">Negatively regulated by the anti-sigma-I factor RsgI.</text>
</comment>
<dbReference type="OrthoDB" id="3190733at2"/>
<dbReference type="SUPFAM" id="SSF88946">
    <property type="entry name" value="Sigma2 domain of RNA polymerase sigma factors"/>
    <property type="match status" value="1"/>
</dbReference>
<protein>
    <recommendedName>
        <fullName evidence="6">RNA polymerase sigma factor SigI</fullName>
    </recommendedName>
</protein>
<keyword evidence="9" id="KW-1185">Reference proteome</keyword>
<dbReference type="GO" id="GO:0006352">
    <property type="term" value="P:DNA-templated transcription initiation"/>
    <property type="evidence" value="ECO:0007669"/>
    <property type="project" value="UniProtKB-UniRule"/>
</dbReference>
<dbReference type="PANTHER" id="PTHR30385">
    <property type="entry name" value="SIGMA FACTOR F FLAGELLAR"/>
    <property type="match status" value="1"/>
</dbReference>
<keyword evidence="1 6" id="KW-0963">Cytoplasm</keyword>
<dbReference type="PANTHER" id="PTHR30385:SF6">
    <property type="entry name" value="RNA POLYMERASE SIGMA FACTOR SIGI"/>
    <property type="match status" value="1"/>
</dbReference>